<accession>V8NBF1</accession>
<gene>
    <name evidence="1" type="ORF">L345_14990</name>
</gene>
<reference evidence="1 2" key="1">
    <citation type="journal article" date="2013" name="Proc. Natl. Acad. Sci. U.S.A.">
        <title>The king cobra genome reveals dynamic gene evolution and adaptation in the snake venom system.</title>
        <authorList>
            <person name="Vonk F.J."/>
            <person name="Casewell N.R."/>
            <person name="Henkel C.V."/>
            <person name="Heimberg A.M."/>
            <person name="Jansen H.J."/>
            <person name="McCleary R.J."/>
            <person name="Kerkkamp H.M."/>
            <person name="Vos R.A."/>
            <person name="Guerreiro I."/>
            <person name="Calvete J.J."/>
            <person name="Wuster W."/>
            <person name="Woods A.E."/>
            <person name="Logan J.M."/>
            <person name="Harrison R.A."/>
            <person name="Castoe T.A."/>
            <person name="de Koning A.P."/>
            <person name="Pollock D.D."/>
            <person name="Yandell M."/>
            <person name="Calderon D."/>
            <person name="Renjifo C."/>
            <person name="Currier R.B."/>
            <person name="Salgado D."/>
            <person name="Pla D."/>
            <person name="Sanz L."/>
            <person name="Hyder A.S."/>
            <person name="Ribeiro J.M."/>
            <person name="Arntzen J.W."/>
            <person name="van den Thillart G.E."/>
            <person name="Boetzer M."/>
            <person name="Pirovano W."/>
            <person name="Dirks R.P."/>
            <person name="Spaink H.P."/>
            <person name="Duboule D."/>
            <person name="McGlinn E."/>
            <person name="Kini R.M."/>
            <person name="Richardson M.K."/>
        </authorList>
    </citation>
    <scope>NUCLEOTIDE SEQUENCE</scope>
    <source>
        <tissue evidence="1">Blood</tissue>
    </source>
</reference>
<comment type="caution">
    <text evidence="1">The sequence shown here is derived from an EMBL/GenBank/DDBJ whole genome shotgun (WGS) entry which is preliminary data.</text>
</comment>
<dbReference type="EMBL" id="AZIM01005704">
    <property type="protein sequence ID" value="ETE59281.1"/>
    <property type="molecule type" value="Genomic_DNA"/>
</dbReference>
<protein>
    <submittedName>
        <fullName evidence="1">Uncharacterized protein</fullName>
    </submittedName>
</protein>
<feature type="non-terminal residue" evidence="1">
    <location>
        <position position="1"/>
    </location>
</feature>
<dbReference type="AlphaFoldDB" id="V8NBF1"/>
<evidence type="ECO:0000313" key="2">
    <source>
        <dbReference type="Proteomes" id="UP000018936"/>
    </source>
</evidence>
<sequence length="160" mass="16919">MIYELTPPPLLEAGSLPCPFSTASLTSQRWVGSTRLGLREALFSIYLGQEGLGWGLPVQGKLVALRVEHALGKEAEARSVCVCVCIRASKHTPVHPSGKSCAKQIFAPKAVSLLNVCIQEGGRVQGGSPVCGKADQEPTSGLLSLRQLGDLSHPHLAARV</sequence>
<organism evidence="1 2">
    <name type="scientific">Ophiophagus hannah</name>
    <name type="common">King cobra</name>
    <name type="synonym">Naja hannah</name>
    <dbReference type="NCBI Taxonomy" id="8665"/>
    <lineage>
        <taxon>Eukaryota</taxon>
        <taxon>Metazoa</taxon>
        <taxon>Chordata</taxon>
        <taxon>Craniata</taxon>
        <taxon>Vertebrata</taxon>
        <taxon>Euteleostomi</taxon>
        <taxon>Lepidosauria</taxon>
        <taxon>Squamata</taxon>
        <taxon>Bifurcata</taxon>
        <taxon>Unidentata</taxon>
        <taxon>Episquamata</taxon>
        <taxon>Toxicofera</taxon>
        <taxon>Serpentes</taxon>
        <taxon>Colubroidea</taxon>
        <taxon>Elapidae</taxon>
        <taxon>Elapinae</taxon>
        <taxon>Ophiophagus</taxon>
    </lineage>
</organism>
<name>V8NBF1_OPHHA</name>
<dbReference type="Proteomes" id="UP000018936">
    <property type="component" value="Unassembled WGS sequence"/>
</dbReference>
<proteinExistence type="predicted"/>
<evidence type="ECO:0000313" key="1">
    <source>
        <dbReference type="EMBL" id="ETE59281.1"/>
    </source>
</evidence>
<keyword evidence="2" id="KW-1185">Reference proteome</keyword>